<comment type="caution">
    <text evidence="1">The sequence shown here is derived from an EMBL/GenBank/DDBJ whole genome shotgun (WGS) entry which is preliminary data.</text>
</comment>
<protein>
    <submittedName>
        <fullName evidence="1">Uncharacterized protein</fullName>
    </submittedName>
</protein>
<proteinExistence type="predicted"/>
<dbReference type="OrthoDB" id="1523964at2"/>
<reference evidence="1 2" key="1">
    <citation type="submission" date="2017-11" db="EMBL/GenBank/DDBJ databases">
        <title>Rhodohalobacter 15182 sp. nov., isolated from a salt lake.</title>
        <authorList>
            <person name="Han S."/>
        </authorList>
    </citation>
    <scope>NUCLEOTIDE SEQUENCE [LARGE SCALE GENOMIC DNA]</scope>
    <source>
        <strain evidence="1 2">15182</strain>
    </source>
</reference>
<accession>A0A2N0VHW0</accession>
<dbReference type="Proteomes" id="UP000233398">
    <property type="component" value="Unassembled WGS sequence"/>
</dbReference>
<organism evidence="1 2">
    <name type="scientific">Rhodohalobacter barkolensis</name>
    <dbReference type="NCBI Taxonomy" id="2053187"/>
    <lineage>
        <taxon>Bacteria</taxon>
        <taxon>Pseudomonadati</taxon>
        <taxon>Balneolota</taxon>
        <taxon>Balneolia</taxon>
        <taxon>Balneolales</taxon>
        <taxon>Balneolaceae</taxon>
        <taxon>Rhodohalobacter</taxon>
    </lineage>
</organism>
<dbReference type="EMBL" id="PISP01000002">
    <property type="protein sequence ID" value="PKD43754.1"/>
    <property type="molecule type" value="Genomic_DNA"/>
</dbReference>
<name>A0A2N0VHW0_9BACT</name>
<dbReference type="RefSeq" id="WP_101073294.1">
    <property type="nucleotide sequence ID" value="NZ_PISP01000002.1"/>
</dbReference>
<sequence>MNQIDQLIENGAQYFTPARTVEIPGGESRTITFSGLSSRRYGVNRFIVAGTSMTKILATAKFNNGKDTKFENIQLAAIRNLFLNRSLRGAFTIDDSTEMYLTLTNTDSQAHTVNVQLVGYDDAHLQHKQEEYQNRGLPFPNPEFVFVSKEVAAGATAQRISVALPAYPLRLYRISVASDADNQLLMSFRQDQVRIKPEVFVSQINDEFQNMDIILPQNLQANVPFDLIVTNLDSANAHRFSFLAETYKI</sequence>
<dbReference type="AlphaFoldDB" id="A0A2N0VHW0"/>
<evidence type="ECO:0000313" key="1">
    <source>
        <dbReference type="EMBL" id="PKD43754.1"/>
    </source>
</evidence>
<keyword evidence="2" id="KW-1185">Reference proteome</keyword>
<gene>
    <name evidence="1" type="ORF">CWD77_09350</name>
</gene>
<evidence type="ECO:0000313" key="2">
    <source>
        <dbReference type="Proteomes" id="UP000233398"/>
    </source>
</evidence>